<dbReference type="SUPFAM" id="SSF53474">
    <property type="entry name" value="alpha/beta-Hydrolases"/>
    <property type="match status" value="1"/>
</dbReference>
<dbReference type="Pfam" id="PF00561">
    <property type="entry name" value="Abhydrolase_1"/>
    <property type="match status" value="1"/>
</dbReference>
<dbReference type="InterPro" id="IPR029058">
    <property type="entry name" value="AB_hydrolase_fold"/>
</dbReference>
<organism evidence="3 4">
    <name type="scientific">Pseudomonas neustonica</name>
    <dbReference type="NCBI Taxonomy" id="2487346"/>
    <lineage>
        <taxon>Bacteria</taxon>
        <taxon>Pseudomonadati</taxon>
        <taxon>Pseudomonadota</taxon>
        <taxon>Gammaproteobacteria</taxon>
        <taxon>Pseudomonadales</taxon>
        <taxon>Pseudomonadaceae</taxon>
        <taxon>Pseudomonas</taxon>
    </lineage>
</organism>
<comment type="caution">
    <text evidence="3">The sequence shown here is derived from an EMBL/GenBank/DDBJ whole genome shotgun (WGS) entry which is preliminary data.</text>
</comment>
<keyword evidence="1" id="KW-0812">Transmembrane</keyword>
<evidence type="ECO:0000313" key="4">
    <source>
        <dbReference type="Proteomes" id="UP000275199"/>
    </source>
</evidence>
<keyword evidence="1" id="KW-0472">Membrane</keyword>
<dbReference type="Gene3D" id="3.40.50.1820">
    <property type="entry name" value="alpha/beta hydrolase"/>
    <property type="match status" value="1"/>
</dbReference>
<dbReference type="PANTHER" id="PTHR43798">
    <property type="entry name" value="MONOACYLGLYCEROL LIPASE"/>
    <property type="match status" value="1"/>
</dbReference>
<reference evidence="3 4" key="1">
    <citation type="submission" date="2018-11" db="EMBL/GenBank/DDBJ databases">
        <authorList>
            <person name="Jang G.I."/>
            <person name="Hwang C.Y."/>
        </authorList>
    </citation>
    <scope>NUCLEOTIDE SEQUENCE [LARGE SCALE GENOMIC DNA]</scope>
    <source>
        <strain evidence="3 4">SSM26</strain>
    </source>
</reference>
<dbReference type="GO" id="GO:0016787">
    <property type="term" value="F:hydrolase activity"/>
    <property type="evidence" value="ECO:0007669"/>
    <property type="project" value="UniProtKB-KW"/>
</dbReference>
<dbReference type="RefSeq" id="WP_123889776.1">
    <property type="nucleotide sequence ID" value="NZ_JBPYCX010000005.1"/>
</dbReference>
<keyword evidence="3" id="KW-0378">Hydrolase</keyword>
<evidence type="ECO:0000259" key="2">
    <source>
        <dbReference type="Pfam" id="PF00561"/>
    </source>
</evidence>
<gene>
    <name evidence="3" type="ORF">EF096_11495</name>
</gene>
<keyword evidence="1" id="KW-1133">Transmembrane helix</keyword>
<dbReference type="PRINTS" id="PR00412">
    <property type="entry name" value="EPOXHYDRLASE"/>
</dbReference>
<dbReference type="PRINTS" id="PR00111">
    <property type="entry name" value="ABHYDROLASE"/>
</dbReference>
<dbReference type="Proteomes" id="UP000275199">
    <property type="component" value="Unassembled WGS sequence"/>
</dbReference>
<dbReference type="InterPro" id="IPR000639">
    <property type="entry name" value="Epox_hydrolase-like"/>
</dbReference>
<name>A0ABX9XH32_9PSED</name>
<feature type="transmembrane region" description="Helical" evidence="1">
    <location>
        <begin position="6"/>
        <end position="26"/>
    </location>
</feature>
<evidence type="ECO:0000313" key="3">
    <source>
        <dbReference type="EMBL" id="ROZ84062.1"/>
    </source>
</evidence>
<evidence type="ECO:0000256" key="1">
    <source>
        <dbReference type="SAM" id="Phobius"/>
    </source>
</evidence>
<feature type="domain" description="AB hydrolase-1" evidence="2">
    <location>
        <begin position="57"/>
        <end position="297"/>
    </location>
</feature>
<accession>A0ABX9XH32</accession>
<keyword evidence="4" id="KW-1185">Reference proteome</keyword>
<protein>
    <submittedName>
        <fullName evidence="3">Alpha/beta hydrolase</fullName>
    </submittedName>
</protein>
<dbReference type="EMBL" id="RKKU01000013">
    <property type="protein sequence ID" value="ROZ84062.1"/>
    <property type="molecule type" value="Genomic_DNA"/>
</dbReference>
<proteinExistence type="predicted"/>
<sequence>MSYLFNAIVIIILLVLVGLFLFTWFISKRVEAGLPPEGKFINIRGNQIHYLEQGQGPSVVMIHGLSGVAQNFGYQVLGDIAKDHRVIAIDRPGSGYSVRHPRSSADLGVQADIVAELIDALALDKPLVVGHSLGGAVALATALRYPDKVSGLALVAPLTHMPSETSKAFAALNIPYMWLRKLVGWTLAIPLSIRNREKVMDIVFGPEAVPKDFPTRGGGYLGMRPSQFLSASTDMHAVPDSLPAMQQSYGSLSLPVAVLYGREDRILNPQEQGQALVDALPGAELELIDGGHMLPITQPDVTSAFIRRVLQRVKAS</sequence>
<dbReference type="InterPro" id="IPR000073">
    <property type="entry name" value="AB_hydrolase_1"/>
</dbReference>
<dbReference type="InterPro" id="IPR050266">
    <property type="entry name" value="AB_hydrolase_sf"/>
</dbReference>